<protein>
    <submittedName>
        <fullName evidence="2">Uncharacterized protein</fullName>
    </submittedName>
</protein>
<name>A0A1G7UCN0_9PSEU</name>
<feature type="transmembrane region" description="Helical" evidence="1">
    <location>
        <begin position="7"/>
        <end position="26"/>
    </location>
</feature>
<keyword evidence="1" id="KW-0812">Transmembrane</keyword>
<dbReference type="STRING" id="200378.SAMN05216553_108145"/>
<feature type="transmembrane region" description="Helical" evidence="1">
    <location>
        <begin position="32"/>
        <end position="51"/>
    </location>
</feature>
<feature type="transmembrane region" description="Helical" evidence="1">
    <location>
        <begin position="58"/>
        <end position="80"/>
    </location>
</feature>
<dbReference type="OrthoDB" id="3692177at2"/>
<organism evidence="2 3">
    <name type="scientific">Lentzea fradiae</name>
    <dbReference type="NCBI Taxonomy" id="200378"/>
    <lineage>
        <taxon>Bacteria</taxon>
        <taxon>Bacillati</taxon>
        <taxon>Actinomycetota</taxon>
        <taxon>Actinomycetes</taxon>
        <taxon>Pseudonocardiales</taxon>
        <taxon>Pseudonocardiaceae</taxon>
        <taxon>Lentzea</taxon>
    </lineage>
</organism>
<keyword evidence="1" id="KW-1133">Transmembrane helix</keyword>
<evidence type="ECO:0000256" key="1">
    <source>
        <dbReference type="SAM" id="Phobius"/>
    </source>
</evidence>
<gene>
    <name evidence="2" type="ORF">SAMN05216553_108145</name>
</gene>
<sequence>MHSHRPVWHCLAFTGVWYAALVLLNLATDGHVLPAAMIGVVPWLGSALALMRLDGVKAWRLVLLGLPIFGFLWTVTVVVASRFTAPPMVS</sequence>
<reference evidence="3" key="1">
    <citation type="submission" date="2016-10" db="EMBL/GenBank/DDBJ databases">
        <authorList>
            <person name="Varghese N."/>
            <person name="Submissions S."/>
        </authorList>
    </citation>
    <scope>NUCLEOTIDE SEQUENCE [LARGE SCALE GENOMIC DNA]</scope>
    <source>
        <strain evidence="3">CGMCC 4.3506</strain>
    </source>
</reference>
<dbReference type="AlphaFoldDB" id="A0A1G7UCN0"/>
<keyword evidence="1" id="KW-0472">Membrane</keyword>
<keyword evidence="3" id="KW-1185">Reference proteome</keyword>
<proteinExistence type="predicted"/>
<dbReference type="Proteomes" id="UP000199623">
    <property type="component" value="Unassembled WGS sequence"/>
</dbReference>
<dbReference type="EMBL" id="FNCC01000008">
    <property type="protein sequence ID" value="SDG45346.1"/>
    <property type="molecule type" value="Genomic_DNA"/>
</dbReference>
<evidence type="ECO:0000313" key="3">
    <source>
        <dbReference type="Proteomes" id="UP000199623"/>
    </source>
</evidence>
<evidence type="ECO:0000313" key="2">
    <source>
        <dbReference type="EMBL" id="SDG45346.1"/>
    </source>
</evidence>
<dbReference type="RefSeq" id="WP_090051352.1">
    <property type="nucleotide sequence ID" value="NZ_FNCC01000008.1"/>
</dbReference>
<accession>A0A1G7UCN0</accession>